<proteinExistence type="predicted"/>
<dbReference type="AlphaFoldDB" id="A0A9X1SV30"/>
<organism evidence="1 2">
    <name type="scientific">Kineosporia babensis</name>
    <dbReference type="NCBI Taxonomy" id="499548"/>
    <lineage>
        <taxon>Bacteria</taxon>
        <taxon>Bacillati</taxon>
        <taxon>Actinomycetota</taxon>
        <taxon>Actinomycetes</taxon>
        <taxon>Kineosporiales</taxon>
        <taxon>Kineosporiaceae</taxon>
        <taxon>Kineosporia</taxon>
    </lineage>
</organism>
<evidence type="ECO:0008006" key="3">
    <source>
        <dbReference type="Google" id="ProtNLM"/>
    </source>
</evidence>
<reference evidence="1" key="1">
    <citation type="submission" date="2021-11" db="EMBL/GenBank/DDBJ databases">
        <title>Streptomyces corallinus and Kineosporia corallina sp. nov., two new coral-derived marine actinobacteria.</title>
        <authorList>
            <person name="Buangrab K."/>
            <person name="Sutthacheep M."/>
            <person name="Yeemin T."/>
            <person name="Harunari E."/>
            <person name="Igarashi Y."/>
            <person name="Sripreechasak P."/>
            <person name="Kanchanasin P."/>
            <person name="Tanasupawat S."/>
            <person name="Phongsopitanun W."/>
        </authorList>
    </citation>
    <scope>NUCLEOTIDE SEQUENCE</scope>
    <source>
        <strain evidence="1">JCM 31032</strain>
    </source>
</reference>
<protein>
    <recommendedName>
        <fullName evidence="3">Polymerase nucleotidyl transferase domain-containing protein</fullName>
    </recommendedName>
</protein>
<dbReference type="InterPro" id="IPR043519">
    <property type="entry name" value="NT_sf"/>
</dbReference>
<name>A0A9X1SV30_9ACTN</name>
<sequence length="275" mass="30665">MAMTVDRDRTATNWREISRSLTSLQVPRSVQADLRASLPGQFQCLLAYGSWARGDVDEHSDLDVLALNYISPGKHPIHENISFSSYSESQLRATSGTLFGYHLKRDGKILLDRNNDLAQMLASIDSPDPTKVAYRIKGLTPVIDASRRDLVEHIVGLTKVARYLLRSALYTKALQDGAPCFSVKEIATRNRDMDLIPLLSSHKKVQLPASEETFLELRSRLHELCGGLKSNPFGSLEELAEGTWSSDRDLSNFAAFALHGFDDEIDYDALDKVVL</sequence>
<dbReference type="SUPFAM" id="SSF81301">
    <property type="entry name" value="Nucleotidyltransferase"/>
    <property type="match status" value="1"/>
</dbReference>
<evidence type="ECO:0000313" key="1">
    <source>
        <dbReference type="EMBL" id="MCD5313557.1"/>
    </source>
</evidence>
<keyword evidence="2" id="KW-1185">Reference proteome</keyword>
<accession>A0A9X1SV30</accession>
<gene>
    <name evidence="1" type="ORF">LR394_21850</name>
</gene>
<evidence type="ECO:0000313" key="2">
    <source>
        <dbReference type="Proteomes" id="UP001138997"/>
    </source>
</evidence>
<dbReference type="Proteomes" id="UP001138997">
    <property type="component" value="Unassembled WGS sequence"/>
</dbReference>
<dbReference type="EMBL" id="JAJOMB010000012">
    <property type="protein sequence ID" value="MCD5313557.1"/>
    <property type="molecule type" value="Genomic_DNA"/>
</dbReference>
<comment type="caution">
    <text evidence="1">The sequence shown here is derived from an EMBL/GenBank/DDBJ whole genome shotgun (WGS) entry which is preliminary data.</text>
</comment>
<dbReference type="RefSeq" id="WP_231444862.1">
    <property type="nucleotide sequence ID" value="NZ_JAJOMB010000012.1"/>
</dbReference>